<dbReference type="Proteomes" id="UP000269669">
    <property type="component" value="Unassembled WGS sequence"/>
</dbReference>
<evidence type="ECO:0000313" key="2">
    <source>
        <dbReference type="Proteomes" id="UP000269669"/>
    </source>
</evidence>
<dbReference type="Pfam" id="PF11746">
    <property type="entry name" value="DUF3303"/>
    <property type="match status" value="1"/>
</dbReference>
<dbReference type="EMBL" id="RSDW01000001">
    <property type="protein sequence ID" value="RSL15289.1"/>
    <property type="molecule type" value="Genomic_DNA"/>
</dbReference>
<accession>A0A3R9PQ01</accession>
<dbReference type="InterPro" id="IPR021734">
    <property type="entry name" value="DUF3303"/>
</dbReference>
<evidence type="ECO:0000313" key="1">
    <source>
        <dbReference type="EMBL" id="RSL15289.1"/>
    </source>
</evidence>
<comment type="caution">
    <text evidence="1">The sequence shown here is derived from an EMBL/GenBank/DDBJ whole genome shotgun (WGS) entry which is preliminary data.</text>
</comment>
<gene>
    <name evidence="1" type="ORF">EDE15_0773</name>
</gene>
<sequence>MKFVSTWSLRTDTYKEATARFLKSGAQPPEGIKTIGRWHYADGSGGVHVLECDDAQLLADFAAQWSDLLEIDIRPAVDDAQVGGALMKAIEARK</sequence>
<dbReference type="RefSeq" id="WP_185826999.1">
    <property type="nucleotide sequence ID" value="NZ_RSDW01000001.1"/>
</dbReference>
<organism evidence="1 2">
    <name type="scientific">Edaphobacter aggregans</name>
    <dbReference type="NCBI Taxonomy" id="570835"/>
    <lineage>
        <taxon>Bacteria</taxon>
        <taxon>Pseudomonadati</taxon>
        <taxon>Acidobacteriota</taxon>
        <taxon>Terriglobia</taxon>
        <taxon>Terriglobales</taxon>
        <taxon>Acidobacteriaceae</taxon>
        <taxon>Edaphobacter</taxon>
    </lineage>
</organism>
<keyword evidence="2" id="KW-1185">Reference proteome</keyword>
<protein>
    <submittedName>
        <fullName evidence="1">Uncharacterized protein DUF3303</fullName>
    </submittedName>
</protein>
<proteinExistence type="predicted"/>
<dbReference type="AlphaFoldDB" id="A0A3R9PQ01"/>
<name>A0A3R9PQ01_9BACT</name>
<reference evidence="1 2" key="1">
    <citation type="submission" date="2018-12" db="EMBL/GenBank/DDBJ databases">
        <title>Sequencing of bacterial isolates from soil warming experiment in Harvard Forest, Massachusetts, USA.</title>
        <authorList>
            <person name="Deangelis K."/>
        </authorList>
    </citation>
    <scope>NUCLEOTIDE SEQUENCE [LARGE SCALE GENOMIC DNA]</scope>
    <source>
        <strain evidence="1 2">EB153</strain>
    </source>
</reference>